<dbReference type="Gene3D" id="1.20.120.150">
    <property type="entry name" value="FKBP12-rapamycin binding domain"/>
    <property type="match status" value="1"/>
</dbReference>
<evidence type="ECO:0000256" key="2">
    <source>
        <dbReference type="ARBA" id="ARBA00022679"/>
    </source>
</evidence>
<reference evidence="13" key="1">
    <citation type="journal article" date="2020" name="Nat. Commun.">
        <title>Large-scale genome sequencing of mycorrhizal fungi provides insights into the early evolution of symbiotic traits.</title>
        <authorList>
            <person name="Miyauchi S."/>
            <person name="Kiss E."/>
            <person name="Kuo A."/>
            <person name="Drula E."/>
            <person name="Kohler A."/>
            <person name="Sanchez-Garcia M."/>
            <person name="Morin E."/>
            <person name="Andreopoulos B."/>
            <person name="Barry K.W."/>
            <person name="Bonito G."/>
            <person name="Buee M."/>
            <person name="Carver A."/>
            <person name="Chen C."/>
            <person name="Cichocki N."/>
            <person name="Clum A."/>
            <person name="Culley D."/>
            <person name="Crous P.W."/>
            <person name="Fauchery L."/>
            <person name="Girlanda M."/>
            <person name="Hayes R.D."/>
            <person name="Keri Z."/>
            <person name="LaButti K."/>
            <person name="Lipzen A."/>
            <person name="Lombard V."/>
            <person name="Magnuson J."/>
            <person name="Maillard F."/>
            <person name="Murat C."/>
            <person name="Nolan M."/>
            <person name="Ohm R.A."/>
            <person name="Pangilinan J."/>
            <person name="Pereira M.F."/>
            <person name="Perotto S."/>
            <person name="Peter M."/>
            <person name="Pfister S."/>
            <person name="Riley R."/>
            <person name="Sitrit Y."/>
            <person name="Stielow J.B."/>
            <person name="Szollosi G."/>
            <person name="Zifcakova L."/>
            <person name="Stursova M."/>
            <person name="Spatafora J.W."/>
            <person name="Tedersoo L."/>
            <person name="Vaario L.M."/>
            <person name="Yamada A."/>
            <person name="Yan M."/>
            <person name="Wang P."/>
            <person name="Xu J."/>
            <person name="Bruns T."/>
            <person name="Baldrian P."/>
            <person name="Vilgalys R."/>
            <person name="Dunand C."/>
            <person name="Henrissat B."/>
            <person name="Grigoriev I.V."/>
            <person name="Hibbett D."/>
            <person name="Nagy L.G."/>
            <person name="Martin F.M."/>
        </authorList>
    </citation>
    <scope>NUCLEOTIDE SEQUENCE</scope>
    <source>
        <strain evidence="13">UP504</strain>
    </source>
</reference>
<dbReference type="GO" id="GO:0031932">
    <property type="term" value="C:TORC2 complex"/>
    <property type="evidence" value="ECO:0007669"/>
    <property type="project" value="TreeGrafter"/>
</dbReference>
<dbReference type="Pfam" id="PF08771">
    <property type="entry name" value="FRB_dom"/>
    <property type="match status" value="1"/>
</dbReference>
<dbReference type="EC" id="2.7.11.1" evidence="9"/>
<organism evidence="13 14">
    <name type="scientific">Hydnum rufescens UP504</name>
    <dbReference type="NCBI Taxonomy" id="1448309"/>
    <lineage>
        <taxon>Eukaryota</taxon>
        <taxon>Fungi</taxon>
        <taxon>Dikarya</taxon>
        <taxon>Basidiomycota</taxon>
        <taxon>Agaricomycotina</taxon>
        <taxon>Agaricomycetes</taxon>
        <taxon>Cantharellales</taxon>
        <taxon>Hydnaceae</taxon>
        <taxon>Hydnum</taxon>
    </lineage>
</organism>
<comment type="catalytic activity">
    <reaction evidence="8">
        <text>L-seryl-[protein] + ATP = O-phospho-L-seryl-[protein] + ADP + H(+)</text>
        <dbReference type="Rhea" id="RHEA:17989"/>
        <dbReference type="Rhea" id="RHEA-COMP:9863"/>
        <dbReference type="Rhea" id="RHEA-COMP:11604"/>
        <dbReference type="ChEBI" id="CHEBI:15378"/>
        <dbReference type="ChEBI" id="CHEBI:29999"/>
        <dbReference type="ChEBI" id="CHEBI:30616"/>
        <dbReference type="ChEBI" id="CHEBI:83421"/>
        <dbReference type="ChEBI" id="CHEBI:456216"/>
        <dbReference type="EC" id="2.7.11.1"/>
    </reaction>
</comment>
<feature type="domain" description="FAT" evidence="11">
    <location>
        <begin position="629"/>
        <end position="1178"/>
    </location>
</feature>
<evidence type="ECO:0000259" key="10">
    <source>
        <dbReference type="PROSITE" id="PS50290"/>
    </source>
</evidence>
<keyword evidence="9" id="KW-0723">Serine/threonine-protein kinase</keyword>
<feature type="domain" description="PI3K/PI4K catalytic" evidence="10">
    <location>
        <begin position="1336"/>
        <end position="1649"/>
    </location>
</feature>
<dbReference type="InterPro" id="IPR000403">
    <property type="entry name" value="PI3/4_kinase_cat_dom"/>
</dbReference>
<dbReference type="Pfam" id="PF23593">
    <property type="entry name" value="HEAT_ATR"/>
    <property type="match status" value="1"/>
</dbReference>
<keyword evidence="6 9" id="KW-0067">ATP-binding</keyword>
<dbReference type="GO" id="GO:0038202">
    <property type="term" value="P:TORC1 signaling"/>
    <property type="evidence" value="ECO:0007669"/>
    <property type="project" value="TreeGrafter"/>
</dbReference>
<evidence type="ECO:0000259" key="11">
    <source>
        <dbReference type="PROSITE" id="PS51189"/>
    </source>
</evidence>
<evidence type="ECO:0000259" key="12">
    <source>
        <dbReference type="PROSITE" id="PS51190"/>
    </source>
</evidence>
<keyword evidence="2 9" id="KW-0808">Transferase</keyword>
<dbReference type="EMBL" id="MU129031">
    <property type="protein sequence ID" value="KAF9509645.1"/>
    <property type="molecule type" value="Genomic_DNA"/>
</dbReference>
<dbReference type="SUPFAM" id="SSF56112">
    <property type="entry name" value="Protein kinase-like (PK-like)"/>
    <property type="match status" value="1"/>
</dbReference>
<keyword evidence="4 9" id="KW-0547">Nucleotide-binding</keyword>
<name>A0A9P6APJ8_9AGAM</name>
<dbReference type="FunFam" id="3.30.1010.10:FF:000006">
    <property type="entry name" value="Serine/threonine-protein kinase TOR"/>
    <property type="match status" value="1"/>
</dbReference>
<dbReference type="FunFam" id="1.10.1070.11:FF:000028">
    <property type="entry name" value="Serine/threonine-protein kinase TOR"/>
    <property type="match status" value="1"/>
</dbReference>
<dbReference type="SMART" id="SM01346">
    <property type="entry name" value="DUF3385"/>
    <property type="match status" value="1"/>
</dbReference>
<dbReference type="InterPro" id="IPR050517">
    <property type="entry name" value="DDR_Repair_Kinase"/>
</dbReference>
<dbReference type="InterPro" id="IPR057564">
    <property type="entry name" value="HEAT_ATR"/>
</dbReference>
<dbReference type="PANTHER" id="PTHR11139">
    <property type="entry name" value="ATAXIA TELANGIECTASIA MUTATED ATM -RELATED"/>
    <property type="match status" value="1"/>
</dbReference>
<comment type="caution">
    <text evidence="13">The sequence shown here is derived from an EMBL/GenBank/DDBJ whole genome shotgun (WGS) entry which is preliminary data.</text>
</comment>
<dbReference type="PROSITE" id="PS00915">
    <property type="entry name" value="PI3_4_KINASE_1"/>
    <property type="match status" value="1"/>
</dbReference>
<evidence type="ECO:0000256" key="3">
    <source>
        <dbReference type="ARBA" id="ARBA00022737"/>
    </source>
</evidence>
<dbReference type="SMART" id="SM01345">
    <property type="entry name" value="Rapamycin_bind"/>
    <property type="match status" value="1"/>
</dbReference>
<dbReference type="InterPro" id="IPR016024">
    <property type="entry name" value="ARM-type_fold"/>
</dbReference>
<dbReference type="InterPro" id="IPR036940">
    <property type="entry name" value="PI3/4_kinase_cat_sf"/>
</dbReference>
<dbReference type="Pfam" id="PF00454">
    <property type="entry name" value="PI3_PI4_kinase"/>
    <property type="match status" value="1"/>
</dbReference>
<dbReference type="InterPro" id="IPR014009">
    <property type="entry name" value="PIK_FAT"/>
</dbReference>
<dbReference type="InterPro" id="IPR011989">
    <property type="entry name" value="ARM-like"/>
</dbReference>
<dbReference type="GO" id="GO:0031931">
    <property type="term" value="C:TORC1 complex"/>
    <property type="evidence" value="ECO:0007669"/>
    <property type="project" value="TreeGrafter"/>
</dbReference>
<dbReference type="Gene3D" id="1.10.1070.11">
    <property type="entry name" value="Phosphatidylinositol 3-/4-kinase, catalytic domain"/>
    <property type="match status" value="1"/>
</dbReference>
<dbReference type="GO" id="GO:0080090">
    <property type="term" value="P:regulation of primary metabolic process"/>
    <property type="evidence" value="ECO:0007669"/>
    <property type="project" value="UniProtKB-ARBA"/>
</dbReference>
<comment type="catalytic activity">
    <reaction evidence="7 9">
        <text>L-threonyl-[protein] + ATP = O-phospho-L-threonyl-[protein] + ADP + H(+)</text>
        <dbReference type="Rhea" id="RHEA:46608"/>
        <dbReference type="Rhea" id="RHEA-COMP:11060"/>
        <dbReference type="Rhea" id="RHEA-COMP:11605"/>
        <dbReference type="ChEBI" id="CHEBI:15378"/>
        <dbReference type="ChEBI" id="CHEBI:30013"/>
        <dbReference type="ChEBI" id="CHEBI:30616"/>
        <dbReference type="ChEBI" id="CHEBI:61977"/>
        <dbReference type="ChEBI" id="CHEBI:456216"/>
        <dbReference type="EC" id="2.7.11.1"/>
    </reaction>
</comment>
<evidence type="ECO:0000256" key="1">
    <source>
        <dbReference type="ARBA" id="ARBA00011031"/>
    </source>
</evidence>
<dbReference type="InterPro" id="IPR011009">
    <property type="entry name" value="Kinase-like_dom_sf"/>
</dbReference>
<dbReference type="InterPro" id="IPR024585">
    <property type="entry name" value="mTOR_dom"/>
</dbReference>
<sequence>MPSLRKALIQLLTELEYSTVAKSREESAKLLTLLVSAAERLIKPYTLPMLKVLLPKAEDSNASIATSVLACIGELARVGGEDLRPHLPAIMKIIIDTLQDQSSVPRRDAAIRTLGQVCSNTSYVIAPLLDHPQLLGILTRILRTEQNQQMRRETIKVMGILGALDPYRSKVKVPDEMMNEPSRSNSVTDVSVALNMSGSSSEEYYQAVVISTLLSVLKDPSLNLNHHAAIEAIMNIFRTQGLKAVAFLPQIIPAFFAAIRNPSARPQEHNIQQLAVLVWIIKQHVRNYLPEIFSLIQELWVISPNVEIHIVALIESIARALNAEFKPYLPTVLPPMLKIFNGEITEKRQLTQNKVFHALFAFGANVEEYLHLVIPIIAKTVERDVAVSLRITAVQTIDGLSKKVNFSDHASRIIHPLVRVLSNPQTPPELGAAIMDTLCVLLVQLGTDFAIFVPMINKCLLRNNRLNHAKYDSLVARLLSGEHLPQEYNSSDPWSQKVELVAPPDSTKMVVNQQHLKQAWDVSQVNSKEDWFEWIRRLAIELMKESPSHAIRACVSLAETHPPLARELFNAAFVSCWTELFEQYQEDLVRSIEHALVTPHVPSDVIHILLNLAEFLERDDKALPIDIRTLGDCALSYHAFAKALHYKELEFWTESSPSIIESLININTKLQLHDAAFGTLTLARDQQDVFRHEEWYEKLGKWQEALTAYDKKIEDHDNSPDVLIGRMRCLHALGEWDQLSDAVQDRWVNSTTDERREIAPLAAAAAWSLNQWDQMDEYIAVMKTDSPDRSFYRAILSVHRNQFNKAMMQINRARDLLDGELTALVGESYGRAYNVVVRVQMLAELEEIISYKINSDQADRQKTTRKTWMERLRGCQPDVEVWQRILQVRTLVLSPDEDTTMWIKFANLCRKSDRMVLAEKTLNSLLGPIGEEERNIRAPPPVIYAHLKFMWARGDHEKSLTWLRTFSSRLADDLGLNLGDAPDRAPEIGSPSKMNEYTNLLARCYLKQGQWQYTLKQSWNPENIREILRVYSMATQFDPNWYKAWHTWALANFEVVGFLEGETRSEDVLPEVLVTHVSAAVRGFFRSIALRGDNSLQDTLRLLTLWFKFGAHDDVCHAIADGFGTVSVDTWLEVVPQIIARIQTPSLNVRRLISQLLNDVGKAHPQALIYPLTVASKSSSETRQTAASKIMDRMREHSHVLVEQALLVSHELIRVAILWHELWHEGLEEASRLYFNDKNPEGMIAVLEPLHEKLEAGPETTRETSFAQVFGKTLAEAREACRRFLMYGDASIQEGREAIANADDFGLAICFARAAESEKSGIGCSCGRPTIKIASFAPTLAVISSKQRPRRLNVKGSDGRDYQYVLKGHEDLRQDERVMQLFGLVNTLLSVDTESFKRHLHIQRYPVIPLAPNAGLLGWVQDSDTLHILVKDYRDSRKILLNIEYRLMLQMAPDYEILTVMQKVEVFDYALDNTTGQDLYRVLWLKSANSDAWLDRRSNYTRSLAVTSMVGYILGLGDRHPSNLLLDRVTGKVVHIDFGDCFEVAMHRDKFPEKVPFRLTRMLTHAMEVSGIHGSYRNTCEITMTVLRDNKDSLMAVLEAFVYDPLINWRLLQAEEARQMPAVADHPDPERVGRIPKAAYAQGPNRKVKADEREIFNEAVGDAGAKHEVRNDRALAVYNRVQNKLNGRDFNPEVTLTVSAQVGKLIEQATSLENLCQCFHGWCAFW</sequence>
<dbReference type="CDD" id="cd05169">
    <property type="entry name" value="PIKKc_TOR"/>
    <property type="match status" value="1"/>
</dbReference>
<evidence type="ECO:0000256" key="4">
    <source>
        <dbReference type="ARBA" id="ARBA00022741"/>
    </source>
</evidence>
<dbReference type="InterPro" id="IPR018936">
    <property type="entry name" value="PI3/4_kinase_CS"/>
</dbReference>
<dbReference type="PROSITE" id="PS51190">
    <property type="entry name" value="FATC"/>
    <property type="match status" value="1"/>
</dbReference>
<dbReference type="SUPFAM" id="SSF48371">
    <property type="entry name" value="ARM repeat"/>
    <property type="match status" value="1"/>
</dbReference>
<dbReference type="SUPFAM" id="SSF48452">
    <property type="entry name" value="TPR-like"/>
    <property type="match status" value="1"/>
</dbReference>
<dbReference type="Gene3D" id="3.30.1010.10">
    <property type="entry name" value="Phosphatidylinositol 3-kinase Catalytic Subunit, Chain A, domain 4"/>
    <property type="match status" value="1"/>
</dbReference>
<evidence type="ECO:0000256" key="8">
    <source>
        <dbReference type="ARBA" id="ARBA00048679"/>
    </source>
</evidence>
<dbReference type="PROSITE" id="PS00916">
    <property type="entry name" value="PI3_4_KINASE_2"/>
    <property type="match status" value="1"/>
</dbReference>
<protein>
    <recommendedName>
        <fullName evidence="9">Serine/threonine-protein kinase TOR</fullName>
        <ecNumber evidence="9">2.7.11.1</ecNumber>
    </recommendedName>
</protein>
<gene>
    <name evidence="13" type="ORF">BS47DRAFT_139059</name>
</gene>
<dbReference type="GO" id="GO:0016242">
    <property type="term" value="P:negative regulation of macroautophagy"/>
    <property type="evidence" value="ECO:0007669"/>
    <property type="project" value="TreeGrafter"/>
</dbReference>
<dbReference type="Pfam" id="PF02260">
    <property type="entry name" value="FATC"/>
    <property type="match status" value="1"/>
</dbReference>
<keyword evidence="5 9" id="KW-0418">Kinase</keyword>
<dbReference type="GO" id="GO:0005634">
    <property type="term" value="C:nucleus"/>
    <property type="evidence" value="ECO:0007669"/>
    <property type="project" value="TreeGrafter"/>
</dbReference>
<dbReference type="SMART" id="SM00146">
    <property type="entry name" value="PI3Kc"/>
    <property type="match status" value="1"/>
</dbReference>
<keyword evidence="14" id="KW-1185">Reference proteome</keyword>
<dbReference type="InterPro" id="IPR009076">
    <property type="entry name" value="FRB_dom"/>
</dbReference>
<evidence type="ECO:0000256" key="6">
    <source>
        <dbReference type="ARBA" id="ARBA00022840"/>
    </source>
</evidence>
<dbReference type="SMART" id="SM01343">
    <property type="entry name" value="FATC"/>
    <property type="match status" value="1"/>
</dbReference>
<dbReference type="GO" id="GO:0005737">
    <property type="term" value="C:cytoplasm"/>
    <property type="evidence" value="ECO:0007669"/>
    <property type="project" value="TreeGrafter"/>
</dbReference>
<dbReference type="GO" id="GO:0044877">
    <property type="term" value="F:protein-containing complex binding"/>
    <property type="evidence" value="ECO:0007669"/>
    <property type="project" value="InterPro"/>
</dbReference>
<dbReference type="Pfam" id="PF11865">
    <property type="entry name" value="mTOR_dom"/>
    <property type="match status" value="1"/>
</dbReference>
<keyword evidence="3" id="KW-0677">Repeat</keyword>
<accession>A0A9P6APJ8</accession>
<evidence type="ECO:0000256" key="9">
    <source>
        <dbReference type="RuleBase" id="RU364109"/>
    </source>
</evidence>
<evidence type="ECO:0000313" key="13">
    <source>
        <dbReference type="EMBL" id="KAF9509645.1"/>
    </source>
</evidence>
<dbReference type="GO" id="GO:0004674">
    <property type="term" value="F:protein serine/threonine kinase activity"/>
    <property type="evidence" value="ECO:0007669"/>
    <property type="project" value="UniProtKB-KW"/>
</dbReference>
<dbReference type="GO" id="GO:0005524">
    <property type="term" value="F:ATP binding"/>
    <property type="evidence" value="ECO:0007669"/>
    <property type="project" value="UniProtKB-KW"/>
</dbReference>
<dbReference type="InterPro" id="IPR011990">
    <property type="entry name" value="TPR-like_helical_dom_sf"/>
</dbReference>
<evidence type="ECO:0000256" key="7">
    <source>
        <dbReference type="ARBA" id="ARBA00047899"/>
    </source>
</evidence>
<dbReference type="OrthoDB" id="381190at2759"/>
<dbReference type="Pfam" id="PF02259">
    <property type="entry name" value="FAT"/>
    <property type="match status" value="1"/>
</dbReference>
<dbReference type="Proteomes" id="UP000886523">
    <property type="component" value="Unassembled WGS sequence"/>
</dbReference>
<comment type="similarity">
    <text evidence="1 9">Belongs to the PI3/PI4-kinase family.</text>
</comment>
<dbReference type="Gene3D" id="1.25.40.10">
    <property type="entry name" value="Tetratricopeptide repeat domain"/>
    <property type="match status" value="1"/>
</dbReference>
<proteinExistence type="inferred from homology"/>
<dbReference type="SUPFAM" id="SSF47212">
    <property type="entry name" value="FKBP12-rapamycin-binding domain of FKBP-rapamycin-associated protein (FRAP)"/>
    <property type="match status" value="1"/>
</dbReference>
<evidence type="ECO:0000256" key="5">
    <source>
        <dbReference type="ARBA" id="ARBA00022777"/>
    </source>
</evidence>
<dbReference type="InterPro" id="IPR003151">
    <property type="entry name" value="PIK-rel_kinase_FAT"/>
</dbReference>
<dbReference type="InterPro" id="IPR036738">
    <property type="entry name" value="FRB_sf"/>
</dbReference>
<feature type="domain" description="FATC" evidence="12">
    <location>
        <begin position="1694"/>
        <end position="1726"/>
    </location>
</feature>
<dbReference type="PANTHER" id="PTHR11139:SF9">
    <property type="entry name" value="SERINE_THREONINE-PROTEIN KINASE MTOR"/>
    <property type="match status" value="1"/>
</dbReference>
<dbReference type="PROSITE" id="PS51189">
    <property type="entry name" value="FAT"/>
    <property type="match status" value="1"/>
</dbReference>
<dbReference type="Gene3D" id="1.25.10.10">
    <property type="entry name" value="Leucine-rich Repeat Variant"/>
    <property type="match status" value="3"/>
</dbReference>
<dbReference type="InterPro" id="IPR003152">
    <property type="entry name" value="FATC_dom"/>
</dbReference>
<dbReference type="PROSITE" id="PS50290">
    <property type="entry name" value="PI3_4_KINASE_3"/>
    <property type="match status" value="1"/>
</dbReference>
<evidence type="ECO:0000313" key="14">
    <source>
        <dbReference type="Proteomes" id="UP000886523"/>
    </source>
</evidence>
<dbReference type="InterPro" id="IPR026683">
    <property type="entry name" value="TOR_cat"/>
</dbReference>